<name>A0AAV2EQ68_9ROSI</name>
<evidence type="ECO:0000313" key="2">
    <source>
        <dbReference type="Proteomes" id="UP001497516"/>
    </source>
</evidence>
<protein>
    <submittedName>
        <fullName evidence="1">Uncharacterized protein</fullName>
    </submittedName>
</protein>
<evidence type="ECO:0000313" key="1">
    <source>
        <dbReference type="EMBL" id="CAL1387847.1"/>
    </source>
</evidence>
<gene>
    <name evidence="1" type="ORF">LTRI10_LOCUS28804</name>
</gene>
<organism evidence="1 2">
    <name type="scientific">Linum trigynum</name>
    <dbReference type="NCBI Taxonomy" id="586398"/>
    <lineage>
        <taxon>Eukaryota</taxon>
        <taxon>Viridiplantae</taxon>
        <taxon>Streptophyta</taxon>
        <taxon>Embryophyta</taxon>
        <taxon>Tracheophyta</taxon>
        <taxon>Spermatophyta</taxon>
        <taxon>Magnoliopsida</taxon>
        <taxon>eudicotyledons</taxon>
        <taxon>Gunneridae</taxon>
        <taxon>Pentapetalae</taxon>
        <taxon>rosids</taxon>
        <taxon>fabids</taxon>
        <taxon>Malpighiales</taxon>
        <taxon>Linaceae</taxon>
        <taxon>Linum</taxon>
    </lineage>
</organism>
<dbReference type="AlphaFoldDB" id="A0AAV2EQ68"/>
<proteinExistence type="predicted"/>
<sequence length="103" mass="11906">MVFSDAASSTWRRLLAQEMRNKGERVRKVTEWRWGAEKAEGRWRRRGPRRRLLRGRVCGGGLLLAARTGVGVDAEKGREGRSLIPQIGEGRRSRRRIRVLVKR</sequence>
<reference evidence="1 2" key="1">
    <citation type="submission" date="2024-04" db="EMBL/GenBank/DDBJ databases">
        <authorList>
            <person name="Fracassetti M."/>
        </authorList>
    </citation>
    <scope>NUCLEOTIDE SEQUENCE [LARGE SCALE GENOMIC DNA]</scope>
</reference>
<keyword evidence="2" id="KW-1185">Reference proteome</keyword>
<accession>A0AAV2EQ68</accession>
<dbReference type="Proteomes" id="UP001497516">
    <property type="component" value="Chromosome 5"/>
</dbReference>
<dbReference type="EMBL" id="OZ034818">
    <property type="protein sequence ID" value="CAL1387847.1"/>
    <property type="molecule type" value="Genomic_DNA"/>
</dbReference>